<comment type="pathway">
    <text evidence="2 11">Cofactor biosynthesis; NAD(+) biosynthesis; deamido-NAD(+) from nicotinate D-ribonucleotide: step 1/1.</text>
</comment>
<evidence type="ECO:0000256" key="2">
    <source>
        <dbReference type="ARBA" id="ARBA00005019"/>
    </source>
</evidence>
<evidence type="ECO:0000256" key="7">
    <source>
        <dbReference type="ARBA" id="ARBA00022741"/>
    </source>
</evidence>
<keyword evidence="7 11" id="KW-0547">Nucleotide-binding</keyword>
<organism evidence="13 14">
    <name type="scientific">Micavibrio aeruginosavorus</name>
    <dbReference type="NCBI Taxonomy" id="349221"/>
    <lineage>
        <taxon>Bacteria</taxon>
        <taxon>Pseudomonadati</taxon>
        <taxon>Bdellovibrionota</taxon>
        <taxon>Bdellovibrionia</taxon>
        <taxon>Bdellovibrionales</taxon>
        <taxon>Pseudobdellovibrionaceae</taxon>
        <taxon>Micavibrio</taxon>
    </lineage>
</organism>
<protein>
    <recommendedName>
        <fullName evidence="11">Probable nicotinate-nucleotide adenylyltransferase</fullName>
        <ecNumber evidence="11">2.7.7.18</ecNumber>
    </recommendedName>
    <alternativeName>
        <fullName evidence="11">Deamido-NAD(+) diphosphorylase</fullName>
    </alternativeName>
    <alternativeName>
        <fullName evidence="11">Deamido-NAD(+) pyrophosphorylase</fullName>
    </alternativeName>
    <alternativeName>
        <fullName evidence="11">Nicotinate mononucleotide adenylyltransferase</fullName>
        <shortName evidence="11">NaMN adenylyltransferase</shortName>
    </alternativeName>
</protein>
<gene>
    <name evidence="11 13" type="primary">nadD</name>
    <name evidence="13" type="ORF">DI626_07270</name>
</gene>
<reference evidence="13 14" key="1">
    <citation type="submission" date="2017-08" db="EMBL/GenBank/DDBJ databases">
        <title>Infants hospitalized years apart are colonized by the same room-sourced microbial strains.</title>
        <authorList>
            <person name="Brooks B."/>
            <person name="Olm M.R."/>
            <person name="Firek B.A."/>
            <person name="Baker R."/>
            <person name="Thomas B.C."/>
            <person name="Morowitz M.J."/>
            <person name="Banfield J.F."/>
        </authorList>
    </citation>
    <scope>NUCLEOTIDE SEQUENCE [LARGE SCALE GENOMIC DNA]</scope>
    <source>
        <strain evidence="13">S2_018_000_R2_104</strain>
    </source>
</reference>
<dbReference type="SUPFAM" id="SSF52374">
    <property type="entry name" value="Nucleotidylyl transferase"/>
    <property type="match status" value="1"/>
</dbReference>
<dbReference type="InterPro" id="IPR014729">
    <property type="entry name" value="Rossmann-like_a/b/a_fold"/>
</dbReference>
<evidence type="ECO:0000313" key="13">
    <source>
        <dbReference type="EMBL" id="PZO85725.1"/>
    </source>
</evidence>
<dbReference type="InterPro" id="IPR004821">
    <property type="entry name" value="Cyt_trans-like"/>
</dbReference>
<evidence type="ECO:0000256" key="1">
    <source>
        <dbReference type="ARBA" id="ARBA00002324"/>
    </source>
</evidence>
<keyword evidence="9 11" id="KW-0520">NAD</keyword>
<evidence type="ECO:0000259" key="12">
    <source>
        <dbReference type="Pfam" id="PF01467"/>
    </source>
</evidence>
<keyword evidence="4 11" id="KW-0662">Pyridine nucleotide biosynthesis</keyword>
<sequence>MRAAPSACASLRLLNTKFWGMATYGHSSMSLLTPPGLLNAGRWRGLRIGLFGGSFNPAHAGHRHIAKLALVECKLDFVWWLVTPQNPLKQRAGMAPYQERFASVEDIIAGHPRMIATHLEVQLGTSYTYDTVRALLRHYPHTEFTFICGMDNAHIFHRWDRWRELADLIPVVFIARPPAGGLVRSCPASMVDHPNIRFVRSAKMMDISSTAIRNSLLKQ</sequence>
<dbReference type="GO" id="GO:0004515">
    <property type="term" value="F:nicotinate-nucleotide adenylyltransferase activity"/>
    <property type="evidence" value="ECO:0007669"/>
    <property type="project" value="UniProtKB-UniRule"/>
</dbReference>
<dbReference type="EC" id="2.7.7.18" evidence="11"/>
<dbReference type="GO" id="GO:0009435">
    <property type="term" value="P:NAD+ biosynthetic process"/>
    <property type="evidence" value="ECO:0007669"/>
    <property type="project" value="UniProtKB-UniRule"/>
</dbReference>
<dbReference type="NCBIfam" id="TIGR00482">
    <property type="entry name" value="nicotinate (nicotinamide) nucleotide adenylyltransferase"/>
    <property type="match status" value="1"/>
</dbReference>
<comment type="function">
    <text evidence="1 11">Catalyzes the reversible adenylation of nicotinate mononucleotide (NaMN) to nicotinic acid adenine dinucleotide (NaAD).</text>
</comment>
<dbReference type="NCBIfam" id="TIGR00125">
    <property type="entry name" value="cyt_tran_rel"/>
    <property type="match status" value="1"/>
</dbReference>
<comment type="similarity">
    <text evidence="3 11">Belongs to the NadD family.</text>
</comment>
<feature type="domain" description="Cytidyltransferase-like" evidence="12">
    <location>
        <begin position="50"/>
        <end position="214"/>
    </location>
</feature>
<dbReference type="Gene3D" id="3.40.50.620">
    <property type="entry name" value="HUPs"/>
    <property type="match status" value="1"/>
</dbReference>
<evidence type="ECO:0000313" key="14">
    <source>
        <dbReference type="Proteomes" id="UP000249557"/>
    </source>
</evidence>
<dbReference type="PANTHER" id="PTHR39321">
    <property type="entry name" value="NICOTINATE-NUCLEOTIDE ADENYLYLTRANSFERASE-RELATED"/>
    <property type="match status" value="1"/>
</dbReference>
<evidence type="ECO:0000256" key="11">
    <source>
        <dbReference type="HAMAP-Rule" id="MF_00244"/>
    </source>
</evidence>
<dbReference type="EMBL" id="QFNK01000141">
    <property type="protein sequence ID" value="PZO85725.1"/>
    <property type="molecule type" value="Genomic_DNA"/>
</dbReference>
<evidence type="ECO:0000256" key="10">
    <source>
        <dbReference type="ARBA" id="ARBA00048721"/>
    </source>
</evidence>
<dbReference type="UniPathway" id="UPA00253">
    <property type="reaction ID" value="UER00332"/>
</dbReference>
<comment type="catalytic activity">
    <reaction evidence="10 11">
        <text>nicotinate beta-D-ribonucleotide + ATP + H(+) = deamido-NAD(+) + diphosphate</text>
        <dbReference type="Rhea" id="RHEA:22860"/>
        <dbReference type="ChEBI" id="CHEBI:15378"/>
        <dbReference type="ChEBI" id="CHEBI:30616"/>
        <dbReference type="ChEBI" id="CHEBI:33019"/>
        <dbReference type="ChEBI" id="CHEBI:57502"/>
        <dbReference type="ChEBI" id="CHEBI:58437"/>
        <dbReference type="EC" id="2.7.7.18"/>
    </reaction>
</comment>
<dbReference type="Pfam" id="PF01467">
    <property type="entry name" value="CTP_transf_like"/>
    <property type="match status" value="1"/>
</dbReference>
<dbReference type="PANTHER" id="PTHR39321:SF3">
    <property type="entry name" value="PHOSPHOPANTETHEINE ADENYLYLTRANSFERASE"/>
    <property type="match status" value="1"/>
</dbReference>
<evidence type="ECO:0000256" key="4">
    <source>
        <dbReference type="ARBA" id="ARBA00022642"/>
    </source>
</evidence>
<dbReference type="AlphaFoldDB" id="A0A2W5BRC0"/>
<dbReference type="GO" id="GO:0005524">
    <property type="term" value="F:ATP binding"/>
    <property type="evidence" value="ECO:0007669"/>
    <property type="project" value="UniProtKB-KW"/>
</dbReference>
<name>A0A2W5BRC0_9BACT</name>
<evidence type="ECO:0000256" key="6">
    <source>
        <dbReference type="ARBA" id="ARBA00022695"/>
    </source>
</evidence>
<comment type="caution">
    <text evidence="13">The sequence shown here is derived from an EMBL/GenBank/DDBJ whole genome shotgun (WGS) entry which is preliminary data.</text>
</comment>
<keyword evidence="8 11" id="KW-0067">ATP-binding</keyword>
<keyword evidence="5 11" id="KW-0808">Transferase</keyword>
<evidence type="ECO:0000256" key="8">
    <source>
        <dbReference type="ARBA" id="ARBA00022840"/>
    </source>
</evidence>
<evidence type="ECO:0000256" key="3">
    <source>
        <dbReference type="ARBA" id="ARBA00009014"/>
    </source>
</evidence>
<dbReference type="Proteomes" id="UP000249557">
    <property type="component" value="Unassembled WGS sequence"/>
</dbReference>
<dbReference type="InterPro" id="IPR005248">
    <property type="entry name" value="NadD/NMNAT"/>
</dbReference>
<dbReference type="CDD" id="cd02165">
    <property type="entry name" value="NMNAT"/>
    <property type="match status" value="1"/>
</dbReference>
<keyword evidence="6 11" id="KW-0548">Nucleotidyltransferase</keyword>
<proteinExistence type="inferred from homology"/>
<accession>A0A2W5BRC0</accession>
<dbReference type="HAMAP" id="MF_00244">
    <property type="entry name" value="NaMN_adenylyltr"/>
    <property type="match status" value="1"/>
</dbReference>
<evidence type="ECO:0000256" key="5">
    <source>
        <dbReference type="ARBA" id="ARBA00022679"/>
    </source>
</evidence>
<evidence type="ECO:0000256" key="9">
    <source>
        <dbReference type="ARBA" id="ARBA00023027"/>
    </source>
</evidence>